<dbReference type="PANTHER" id="PTHR46553">
    <property type="entry name" value="ADENINE NUCLEOTIDE ALPHA HYDROLASES-LIKE SUPERFAMILY PROTEIN"/>
    <property type="match status" value="1"/>
</dbReference>
<dbReference type="Gene3D" id="3.40.50.620">
    <property type="entry name" value="HUPs"/>
    <property type="match status" value="1"/>
</dbReference>
<comment type="similarity">
    <text evidence="1">Belongs to the universal stress protein A family.</text>
</comment>
<dbReference type="Proteomes" id="UP000239415">
    <property type="component" value="Unassembled WGS sequence"/>
</dbReference>
<dbReference type="PANTHER" id="PTHR46553:SF3">
    <property type="entry name" value="ADENINE NUCLEOTIDE ALPHA HYDROLASES-LIKE SUPERFAMILY PROTEIN"/>
    <property type="match status" value="1"/>
</dbReference>
<dbReference type="CDD" id="cd00293">
    <property type="entry name" value="USP-like"/>
    <property type="match status" value="1"/>
</dbReference>
<dbReference type="InterPro" id="IPR006015">
    <property type="entry name" value="Universal_stress_UspA"/>
</dbReference>
<organism evidence="3 4">
    <name type="scientific">Actinoplanes italicus</name>
    <dbReference type="NCBI Taxonomy" id="113567"/>
    <lineage>
        <taxon>Bacteria</taxon>
        <taxon>Bacillati</taxon>
        <taxon>Actinomycetota</taxon>
        <taxon>Actinomycetes</taxon>
        <taxon>Micromonosporales</taxon>
        <taxon>Micromonosporaceae</taxon>
        <taxon>Actinoplanes</taxon>
    </lineage>
</organism>
<proteinExistence type="inferred from homology"/>
<comment type="caution">
    <text evidence="3">The sequence shown here is derived from an EMBL/GenBank/DDBJ whole genome shotgun (WGS) entry which is preliminary data.</text>
</comment>
<dbReference type="RefSeq" id="WP_106318345.1">
    <property type="nucleotide sequence ID" value="NZ_BOMO01000037.1"/>
</dbReference>
<dbReference type="OrthoDB" id="6174426at2"/>
<feature type="domain" description="UspA" evidence="2">
    <location>
        <begin position="6"/>
        <end position="140"/>
    </location>
</feature>
<evidence type="ECO:0000313" key="4">
    <source>
        <dbReference type="Proteomes" id="UP000239415"/>
    </source>
</evidence>
<protein>
    <submittedName>
        <fullName evidence="3">Nucleotide-binding universal stress UspA family protein</fullName>
    </submittedName>
</protein>
<sequence length="142" mass="14912">MRVGDIVVGVDGSPSAKAALRWAVRQARLTGGRLHAVTAWEMPSYYGWAPMLPYEEDLASTAGKVLTTAVHSVLGDDRTDLDLVESVMPGHPAQVLIDMSAHGGLLVIGSRGHGAFTGTLIGSVSQQCVQHARCPVVVVRGA</sequence>
<dbReference type="PRINTS" id="PR01438">
    <property type="entry name" value="UNVRSLSTRESS"/>
</dbReference>
<dbReference type="SUPFAM" id="SSF52402">
    <property type="entry name" value="Adenine nucleotide alpha hydrolases-like"/>
    <property type="match status" value="1"/>
</dbReference>
<name>A0A2T0KEX2_9ACTN</name>
<accession>A0A2T0KEX2</accession>
<evidence type="ECO:0000256" key="1">
    <source>
        <dbReference type="ARBA" id="ARBA00008791"/>
    </source>
</evidence>
<gene>
    <name evidence="3" type="ORF">CLV67_10552</name>
</gene>
<keyword evidence="4" id="KW-1185">Reference proteome</keyword>
<dbReference type="Pfam" id="PF00582">
    <property type="entry name" value="Usp"/>
    <property type="match status" value="1"/>
</dbReference>
<dbReference type="AlphaFoldDB" id="A0A2T0KEX2"/>
<evidence type="ECO:0000313" key="3">
    <source>
        <dbReference type="EMBL" id="PRX21875.1"/>
    </source>
</evidence>
<dbReference type="InterPro" id="IPR014729">
    <property type="entry name" value="Rossmann-like_a/b/a_fold"/>
</dbReference>
<evidence type="ECO:0000259" key="2">
    <source>
        <dbReference type="Pfam" id="PF00582"/>
    </source>
</evidence>
<dbReference type="EMBL" id="PVMZ01000005">
    <property type="protein sequence ID" value="PRX21875.1"/>
    <property type="molecule type" value="Genomic_DNA"/>
</dbReference>
<dbReference type="InterPro" id="IPR006016">
    <property type="entry name" value="UspA"/>
</dbReference>
<reference evidence="3 4" key="1">
    <citation type="submission" date="2018-03" db="EMBL/GenBank/DDBJ databases">
        <title>Genomic Encyclopedia of Archaeal and Bacterial Type Strains, Phase II (KMG-II): from individual species to whole genera.</title>
        <authorList>
            <person name="Goeker M."/>
        </authorList>
    </citation>
    <scope>NUCLEOTIDE SEQUENCE [LARGE SCALE GENOMIC DNA]</scope>
    <source>
        <strain evidence="3 4">DSM 43146</strain>
    </source>
</reference>